<dbReference type="GO" id="GO:0000724">
    <property type="term" value="P:double-strand break repair via homologous recombination"/>
    <property type="evidence" value="ECO:0007669"/>
    <property type="project" value="TreeGrafter"/>
</dbReference>
<dbReference type="Pfam" id="PF16508">
    <property type="entry name" value="NIBRIN_BRCT_II"/>
    <property type="match status" value="1"/>
</dbReference>
<dbReference type="GO" id="GO:0030870">
    <property type="term" value="C:Mre11 complex"/>
    <property type="evidence" value="ECO:0007669"/>
    <property type="project" value="InterPro"/>
</dbReference>
<evidence type="ECO:0000256" key="6">
    <source>
        <dbReference type="ARBA" id="ARBA00023242"/>
    </source>
</evidence>
<dbReference type="InterPro" id="IPR008984">
    <property type="entry name" value="SMAD_FHA_dom_sf"/>
</dbReference>
<dbReference type="InterPro" id="IPR032429">
    <property type="entry name" value="Nibrin_BRCT2"/>
</dbReference>
<evidence type="ECO:0000256" key="9">
    <source>
        <dbReference type="SAM" id="Coils"/>
    </source>
</evidence>
<dbReference type="Proteomes" id="UP000193719">
    <property type="component" value="Unassembled WGS sequence"/>
</dbReference>
<keyword evidence="6" id="KW-0539">Nucleus</keyword>
<dbReference type="PANTHER" id="PTHR12162:SF0">
    <property type="entry name" value="NIBRIN"/>
    <property type="match status" value="1"/>
</dbReference>
<keyword evidence="4" id="KW-0227">DNA damage</keyword>
<comment type="subcellular location">
    <subcellularLocation>
        <location evidence="2">Chromosome</location>
    </subcellularLocation>
    <subcellularLocation>
        <location evidence="1">Nucleus</location>
    </subcellularLocation>
</comment>
<feature type="region of interest" description="Disordered" evidence="10">
    <location>
        <begin position="443"/>
        <end position="494"/>
    </location>
</feature>
<dbReference type="InterPro" id="IPR001357">
    <property type="entry name" value="BRCT_dom"/>
</dbReference>
<dbReference type="CDD" id="cd22667">
    <property type="entry name" value="FHA_NBN"/>
    <property type="match status" value="1"/>
</dbReference>
<dbReference type="STRING" id="1754191.A0A1Y1VPD4"/>
<keyword evidence="7" id="KW-0131">Cell cycle</keyword>
<dbReference type="PANTHER" id="PTHR12162">
    <property type="entry name" value="NIBRIN-RELATED"/>
    <property type="match status" value="1"/>
</dbReference>
<dbReference type="Gene3D" id="3.40.50.10190">
    <property type="entry name" value="BRCT domain"/>
    <property type="match status" value="1"/>
</dbReference>
<dbReference type="PROSITE" id="PS50006">
    <property type="entry name" value="FHA_DOMAIN"/>
    <property type="match status" value="1"/>
</dbReference>
<dbReference type="Gene3D" id="3.40.50.10980">
    <property type="entry name" value="Nibrin, BRCT2 domain"/>
    <property type="match status" value="1"/>
</dbReference>
<dbReference type="InterPro" id="IPR043014">
    <property type="entry name" value="Nibrin_BRCT2_sf"/>
</dbReference>
<proteinExistence type="inferred from homology"/>
<evidence type="ECO:0000259" key="11">
    <source>
        <dbReference type="PROSITE" id="PS50006"/>
    </source>
</evidence>
<dbReference type="SUPFAM" id="SSF52113">
    <property type="entry name" value="BRCT domain"/>
    <property type="match status" value="1"/>
</dbReference>
<dbReference type="SMART" id="SM00292">
    <property type="entry name" value="BRCT"/>
    <property type="match status" value="1"/>
</dbReference>
<feature type="region of interest" description="Disordered" evidence="10">
    <location>
        <begin position="698"/>
        <end position="725"/>
    </location>
</feature>
<comment type="similarity">
    <text evidence="8">Belongs to the Nibrin family.</text>
</comment>
<evidence type="ECO:0000259" key="12">
    <source>
        <dbReference type="PROSITE" id="PS50172"/>
    </source>
</evidence>
<reference evidence="13 14" key="1">
    <citation type="submission" date="2016-08" db="EMBL/GenBank/DDBJ databases">
        <title>Genomes of anaerobic fungi encode conserved fungal cellulosomes for biomass hydrolysis.</title>
        <authorList>
            <consortium name="DOE Joint Genome Institute"/>
            <person name="Haitjema C.H."/>
            <person name="Gilmore S.P."/>
            <person name="Henske J.K."/>
            <person name="Solomon K.V."/>
            <person name="De Groot R."/>
            <person name="Kuo A."/>
            <person name="Mondo S.J."/>
            <person name="Salamov A.A."/>
            <person name="Labutti K."/>
            <person name="Zhao Z."/>
            <person name="Chiniquy J."/>
            <person name="Barry K."/>
            <person name="Brewer H.M."/>
            <person name="Purvine S.O."/>
            <person name="Wright A.T."/>
            <person name="Boxma B."/>
            <person name="Van Alen T."/>
            <person name="Hackstein J.H."/>
            <person name="Baker S.E."/>
            <person name="Grigoriev I.V."/>
            <person name="O'Malley M.A."/>
        </authorList>
    </citation>
    <scope>NUCLEOTIDE SEQUENCE [LARGE SCALE GENOMIC DNA]</scope>
    <source>
        <strain evidence="14">finn</strain>
    </source>
</reference>
<dbReference type="Pfam" id="PF00533">
    <property type="entry name" value="BRCT"/>
    <property type="match status" value="1"/>
</dbReference>
<keyword evidence="5" id="KW-0234">DNA repair</keyword>
<evidence type="ECO:0000256" key="4">
    <source>
        <dbReference type="ARBA" id="ARBA00022763"/>
    </source>
</evidence>
<keyword evidence="14" id="KW-1185">Reference proteome</keyword>
<evidence type="ECO:0000313" key="13">
    <source>
        <dbReference type="EMBL" id="ORX61012.1"/>
    </source>
</evidence>
<dbReference type="GO" id="GO:0003684">
    <property type="term" value="F:damaged DNA binding"/>
    <property type="evidence" value="ECO:0007669"/>
    <property type="project" value="TreeGrafter"/>
</dbReference>
<dbReference type="CDD" id="cd17741">
    <property type="entry name" value="BRCT_nibrin"/>
    <property type="match status" value="1"/>
</dbReference>
<sequence length="903" mass="104709">MWILENLKDKTNIWLKPGITITVGRKDSDILILNDRSVSRKHAKFHVEKIGINKTNDQTYKPQVVLKDLDSKFGTTVNMQRISGSVILSENSNIKFGAFSEYRLKYISIVVCFSSLTSFERAELTALAVKNGITLTKSWNSNCTHLIMNKIKVTQKVILALIYNKNIVNMKWLEDFENCDIKNFKLPNESNFFPLISENDIFEKLTPEIFRPNIKRKNLFKDITFVTFSLNQCNKLASIIEAANGSIVSLYDKMKNNEIKYINDLISTLDKYKNACMIEPSDDINDDQKQLIIDTGKFLNQRLINDSEIGFSVIYASTDLFTNKDILAIDKHTDIIKETQYIPTLANNSLVFNPQNDFSKSNIFSLDTNIKQDNKNSTILNEYNSDDSRIFNITNKITENGIILNDDNNKNIVNKDLKDHFDNDSNKSLNNELFENNSSLKIKSKANNNNNNNNNNSNTNTNTNTTTITTTTNNNNNNNNSNNNNSNIENKSNLSNEYDDINKMSIFENKNKVYESEHSVISEKSQNLSLFWDNIIDISLEDEKQEINDENKEDIENDISLNTINKSDIKNKNDTNIININTNNKNVININNINNFNFNSLHDSSNNTLIKQNDIENKNINKINGEVKNKEDNKDQIKTNDYSQKEPFQTKDNNYYNIENKPLFYKYDLIVNDQEIYNEEQVIENINETKKEIYKENRKRKDDSLFDNENESEEENSRISMTNSPQNNYQLNDELNIEVVVSFSDDLIFNKNTKESKNKLDNNNKYQGINFKRFKKSKYIKNKDVIDKNLLFYYEDNKVSEEWLMDNENKTKKSSEVMLVKTKTLLNTNSIDNDGFFSIMTHKNDINTKNDKITEDDIKKGKINKIGSSKSKVINKNKIKDEFLISDDDDDDDDDDDEKFVWN</sequence>
<dbReference type="InterPro" id="IPR036420">
    <property type="entry name" value="BRCT_dom_sf"/>
</dbReference>
<accession>A0A1Y1VPD4</accession>
<dbReference type="SUPFAM" id="SSF49879">
    <property type="entry name" value="SMAD/FHA domain"/>
    <property type="match status" value="1"/>
</dbReference>
<keyword evidence="9" id="KW-0175">Coiled coil</keyword>
<evidence type="ECO:0000256" key="10">
    <source>
        <dbReference type="SAM" id="MobiDB-lite"/>
    </source>
</evidence>
<keyword evidence="3" id="KW-0158">Chromosome</keyword>
<evidence type="ECO:0000313" key="14">
    <source>
        <dbReference type="Proteomes" id="UP000193719"/>
    </source>
</evidence>
<evidence type="ECO:0000256" key="5">
    <source>
        <dbReference type="ARBA" id="ARBA00023204"/>
    </source>
</evidence>
<evidence type="ECO:0000256" key="2">
    <source>
        <dbReference type="ARBA" id="ARBA00004286"/>
    </source>
</evidence>
<organism evidence="13 14">
    <name type="scientific">Piromyces finnis</name>
    <dbReference type="NCBI Taxonomy" id="1754191"/>
    <lineage>
        <taxon>Eukaryota</taxon>
        <taxon>Fungi</taxon>
        <taxon>Fungi incertae sedis</taxon>
        <taxon>Chytridiomycota</taxon>
        <taxon>Chytridiomycota incertae sedis</taxon>
        <taxon>Neocallimastigomycetes</taxon>
        <taxon>Neocallimastigales</taxon>
        <taxon>Neocallimastigaceae</taxon>
        <taxon>Piromyces</taxon>
    </lineage>
</organism>
<evidence type="ECO:0008006" key="15">
    <source>
        <dbReference type="Google" id="ProtNLM"/>
    </source>
</evidence>
<dbReference type="InterPro" id="IPR040227">
    <property type="entry name" value="Nibrin-rel"/>
</dbReference>
<dbReference type="SMART" id="SM00240">
    <property type="entry name" value="FHA"/>
    <property type="match status" value="1"/>
</dbReference>
<name>A0A1Y1VPD4_9FUNG</name>
<dbReference type="GO" id="GO:0007095">
    <property type="term" value="P:mitotic G2 DNA damage checkpoint signaling"/>
    <property type="evidence" value="ECO:0007669"/>
    <property type="project" value="InterPro"/>
</dbReference>
<dbReference type="PROSITE" id="PS50172">
    <property type="entry name" value="BRCT"/>
    <property type="match status" value="1"/>
</dbReference>
<protein>
    <recommendedName>
        <fullName evidence="15">FHA domain-containing protein</fullName>
    </recommendedName>
</protein>
<reference evidence="13 14" key="2">
    <citation type="submission" date="2016-08" db="EMBL/GenBank/DDBJ databases">
        <title>Pervasive Adenine N6-methylation of Active Genes in Fungi.</title>
        <authorList>
            <consortium name="DOE Joint Genome Institute"/>
            <person name="Mondo S.J."/>
            <person name="Dannebaum R.O."/>
            <person name="Kuo R.C."/>
            <person name="Labutti K."/>
            <person name="Haridas S."/>
            <person name="Kuo A."/>
            <person name="Salamov A."/>
            <person name="Ahrendt S.R."/>
            <person name="Lipzen A."/>
            <person name="Sullivan W."/>
            <person name="Andreopoulos W.B."/>
            <person name="Clum A."/>
            <person name="Lindquist E."/>
            <person name="Daum C."/>
            <person name="Ramamoorthy G.K."/>
            <person name="Gryganskyi A."/>
            <person name="Culley D."/>
            <person name="Magnuson J.K."/>
            <person name="James T.Y."/>
            <person name="O'Malley M.A."/>
            <person name="Stajich J.E."/>
            <person name="Spatafora J.W."/>
            <person name="Visel A."/>
            <person name="Grigoriev I.V."/>
        </authorList>
    </citation>
    <scope>NUCLEOTIDE SEQUENCE [LARGE SCALE GENOMIC DNA]</scope>
    <source>
        <strain evidence="14">finn</strain>
    </source>
</reference>
<dbReference type="GO" id="GO:0005694">
    <property type="term" value="C:chromosome"/>
    <property type="evidence" value="ECO:0007669"/>
    <property type="project" value="UniProtKB-SubCell"/>
</dbReference>
<dbReference type="Gene3D" id="2.60.200.20">
    <property type="match status" value="1"/>
</dbReference>
<evidence type="ECO:0000256" key="3">
    <source>
        <dbReference type="ARBA" id="ARBA00022454"/>
    </source>
</evidence>
<gene>
    <name evidence="13" type="ORF">BCR36DRAFT_407997</name>
</gene>
<dbReference type="Pfam" id="PF00498">
    <property type="entry name" value="FHA"/>
    <property type="match status" value="1"/>
</dbReference>
<dbReference type="AlphaFoldDB" id="A0A1Y1VPD4"/>
<feature type="domain" description="BRCT" evidence="12">
    <location>
        <begin position="108"/>
        <end position="175"/>
    </location>
</feature>
<feature type="compositionally biased region" description="Acidic residues" evidence="10">
    <location>
        <begin position="705"/>
        <end position="714"/>
    </location>
</feature>
<evidence type="ECO:0000256" key="1">
    <source>
        <dbReference type="ARBA" id="ARBA00004123"/>
    </source>
</evidence>
<evidence type="ECO:0000256" key="8">
    <source>
        <dbReference type="ARBA" id="ARBA00044757"/>
    </source>
</evidence>
<comment type="caution">
    <text evidence="13">The sequence shown here is derived from an EMBL/GenBank/DDBJ whole genome shotgun (WGS) entry which is preliminary data.</text>
</comment>
<feature type="coiled-coil region" evidence="9">
    <location>
        <begin position="613"/>
        <end position="640"/>
    </location>
</feature>
<evidence type="ECO:0000256" key="7">
    <source>
        <dbReference type="ARBA" id="ARBA00023306"/>
    </source>
</evidence>
<dbReference type="EMBL" id="MCFH01000001">
    <property type="protein sequence ID" value="ORX61012.1"/>
    <property type="molecule type" value="Genomic_DNA"/>
</dbReference>
<dbReference type="InterPro" id="IPR000253">
    <property type="entry name" value="FHA_dom"/>
</dbReference>
<feature type="domain" description="FHA" evidence="11">
    <location>
        <begin position="21"/>
        <end position="82"/>
    </location>
</feature>
<dbReference type="OrthoDB" id="552194at2759"/>